<organism evidence="1 2">
    <name type="scientific">Zemynaea arenosa</name>
    <dbReference type="NCBI Taxonomy" id="2561931"/>
    <lineage>
        <taxon>Bacteria</taxon>
        <taxon>Pseudomonadati</taxon>
        <taxon>Pseudomonadota</taxon>
        <taxon>Betaproteobacteria</taxon>
        <taxon>Burkholderiales</taxon>
        <taxon>Oxalobacteraceae</taxon>
        <taxon>Telluria group</taxon>
        <taxon>Zemynaea</taxon>
    </lineage>
</organism>
<dbReference type="RefSeq" id="WP_135206816.1">
    <property type="nucleotide sequence ID" value="NZ_SPVF01000116.1"/>
</dbReference>
<name>A0A4Y9SK80_9BURK</name>
<dbReference type="AlphaFoldDB" id="A0A4Y9SK80"/>
<gene>
    <name evidence="1" type="ORF">E4L96_08660</name>
</gene>
<dbReference type="EMBL" id="SPVF01000116">
    <property type="protein sequence ID" value="TFW21668.1"/>
    <property type="molecule type" value="Genomic_DNA"/>
</dbReference>
<reference evidence="1 2" key="1">
    <citation type="submission" date="2019-03" db="EMBL/GenBank/DDBJ databases">
        <title>Draft Genome Sequence of Massilia arenosa sp. nov., a Novel Massilia Species Isolated from a Sandy-loam Maize Soil.</title>
        <authorList>
            <person name="Raths R."/>
            <person name="Peta V."/>
            <person name="Bucking H."/>
        </authorList>
    </citation>
    <scope>NUCLEOTIDE SEQUENCE [LARGE SCALE GENOMIC DNA]</scope>
    <source>
        <strain evidence="1 2">MC02</strain>
    </source>
</reference>
<comment type="caution">
    <text evidence="1">The sequence shown here is derived from an EMBL/GenBank/DDBJ whole genome shotgun (WGS) entry which is preliminary data.</text>
</comment>
<protein>
    <submittedName>
        <fullName evidence="1">Uncharacterized protein</fullName>
    </submittedName>
</protein>
<dbReference type="Proteomes" id="UP000298438">
    <property type="component" value="Unassembled WGS sequence"/>
</dbReference>
<accession>A0A4Y9SK80</accession>
<evidence type="ECO:0000313" key="1">
    <source>
        <dbReference type="EMBL" id="TFW21668.1"/>
    </source>
</evidence>
<keyword evidence="2" id="KW-1185">Reference proteome</keyword>
<sequence length="87" mass="9204">MASQAKQLYQPLRDMSAQRCVNIVEDLLEIGDANPASGQVAEAVAVMIEALRNAVHDPEVAEAVDAYLHTPAVAERVGAAKARAVHA</sequence>
<proteinExistence type="predicted"/>
<evidence type="ECO:0000313" key="2">
    <source>
        <dbReference type="Proteomes" id="UP000298438"/>
    </source>
</evidence>